<proteinExistence type="predicted"/>
<keyword evidence="4" id="KW-1185">Reference proteome</keyword>
<evidence type="ECO:0000313" key="4">
    <source>
        <dbReference type="Proteomes" id="UP000036780"/>
    </source>
</evidence>
<dbReference type="Proteomes" id="UP000036780">
    <property type="component" value="Unassembled WGS sequence"/>
</dbReference>
<protein>
    <recommendedName>
        <fullName evidence="5">Sporulation protein</fullName>
    </recommendedName>
</protein>
<keyword evidence="2" id="KW-0732">Signal</keyword>
<evidence type="ECO:0000256" key="2">
    <source>
        <dbReference type="SAM" id="SignalP"/>
    </source>
</evidence>
<sequence length="185" mass="21079">MRVWLGMMLMALISLIGCADGQQGENNANPNTDNQTQPIHYETEKEKNERLNIREQSIGEKGGYPQSKQENINESNFNSGYSDPFTNEEAIMITEALQKKRQIVQAQVASTNDRILIGVILSTHVSGDIGNEIKKEVKKLLPDSNKEIIIYTDDTHWEKMRNLDARLEAKDNGENMEELINRFLK</sequence>
<organism evidence="3 4">
    <name type="scientific">Virgibacillus pantothenticus</name>
    <dbReference type="NCBI Taxonomy" id="1473"/>
    <lineage>
        <taxon>Bacteria</taxon>
        <taxon>Bacillati</taxon>
        <taxon>Bacillota</taxon>
        <taxon>Bacilli</taxon>
        <taxon>Bacillales</taxon>
        <taxon>Bacillaceae</taxon>
        <taxon>Virgibacillus</taxon>
    </lineage>
</organism>
<gene>
    <name evidence="3" type="ORF">AFK71_19870</name>
</gene>
<comment type="caution">
    <text evidence="3">The sequence shown here is derived from an EMBL/GenBank/DDBJ whole genome shotgun (WGS) entry which is preliminary data.</text>
</comment>
<dbReference type="EMBL" id="LGTO01000007">
    <property type="protein sequence ID" value="KNE20612.1"/>
    <property type="molecule type" value="Genomic_DNA"/>
</dbReference>
<feature type="compositionally biased region" description="Polar residues" evidence="1">
    <location>
        <begin position="66"/>
        <end position="83"/>
    </location>
</feature>
<evidence type="ECO:0000313" key="3">
    <source>
        <dbReference type="EMBL" id="KNE20612.1"/>
    </source>
</evidence>
<dbReference type="PATRIC" id="fig|1473.5.peg.2719"/>
<feature type="region of interest" description="Disordered" evidence="1">
    <location>
        <begin position="57"/>
        <end position="83"/>
    </location>
</feature>
<dbReference type="PROSITE" id="PS51257">
    <property type="entry name" value="PROKAR_LIPOPROTEIN"/>
    <property type="match status" value="1"/>
</dbReference>
<evidence type="ECO:0000256" key="1">
    <source>
        <dbReference type="SAM" id="MobiDB-lite"/>
    </source>
</evidence>
<dbReference type="InterPro" id="IPR019076">
    <property type="entry name" value="Spore_lipoprot_YhcN/YlaJ-like"/>
</dbReference>
<accession>A0A0L0QPU5</accession>
<dbReference type="GeneID" id="66870193"/>
<reference evidence="4" key="1">
    <citation type="submission" date="2015-07" db="EMBL/GenBank/DDBJ databases">
        <title>Fjat-10053 dsm26.</title>
        <authorList>
            <person name="Liu B."/>
            <person name="Wang J."/>
            <person name="Zhu Y."/>
            <person name="Liu G."/>
            <person name="Chen Q."/>
            <person name="Chen Z."/>
            <person name="Lan J."/>
            <person name="Che J."/>
            <person name="Ge C."/>
            <person name="Shi H."/>
            <person name="Pan Z."/>
            <person name="Liu X."/>
        </authorList>
    </citation>
    <scope>NUCLEOTIDE SEQUENCE [LARGE SCALE GENOMIC DNA]</scope>
    <source>
        <strain evidence="4">DSM 26</strain>
    </source>
</reference>
<feature type="signal peptide" evidence="2">
    <location>
        <begin position="1"/>
        <end position="19"/>
    </location>
</feature>
<feature type="chain" id="PRO_5041120745" description="Sporulation protein" evidence="2">
    <location>
        <begin position="20"/>
        <end position="185"/>
    </location>
</feature>
<dbReference type="AlphaFoldDB" id="A0A0L0QPU5"/>
<evidence type="ECO:0008006" key="5">
    <source>
        <dbReference type="Google" id="ProtNLM"/>
    </source>
</evidence>
<name>A0A0L0QPU5_VIRPA</name>
<dbReference type="RefSeq" id="WP_050353188.1">
    <property type="nucleotide sequence ID" value="NZ_BOSN01000001.1"/>
</dbReference>
<dbReference type="Pfam" id="PF09580">
    <property type="entry name" value="Spore_YhcN_YlaJ"/>
    <property type="match status" value="1"/>
</dbReference>